<feature type="compositionally biased region" description="Gly residues" evidence="1">
    <location>
        <begin position="7"/>
        <end position="17"/>
    </location>
</feature>
<protein>
    <recommendedName>
        <fullName evidence="4">MADS-box domain-containing protein</fullName>
    </recommendedName>
</protein>
<accession>A0AAV7VMN4</accession>
<comment type="caution">
    <text evidence="2">The sequence shown here is derived from an EMBL/GenBank/DDBJ whole genome shotgun (WGS) entry which is preliminary data.</text>
</comment>
<dbReference type="EMBL" id="JANPWB010000003">
    <property type="protein sequence ID" value="KAJ1202603.1"/>
    <property type="molecule type" value="Genomic_DNA"/>
</dbReference>
<dbReference type="AlphaFoldDB" id="A0AAV7VMN4"/>
<sequence>MAVRELGCGGRKQGMGSGEIRRTEKEERKKRRAAIKRIVQQISYENDAFIGSAFLISRAVKSYSYPGYRESEQHQARRSFSTISKLLKMSQQRHSAVHRNEWLQGDDMQQKS</sequence>
<gene>
    <name evidence="2" type="ORF">NDU88_006400</name>
</gene>
<organism evidence="2 3">
    <name type="scientific">Pleurodeles waltl</name>
    <name type="common">Iberian ribbed newt</name>
    <dbReference type="NCBI Taxonomy" id="8319"/>
    <lineage>
        <taxon>Eukaryota</taxon>
        <taxon>Metazoa</taxon>
        <taxon>Chordata</taxon>
        <taxon>Craniata</taxon>
        <taxon>Vertebrata</taxon>
        <taxon>Euteleostomi</taxon>
        <taxon>Amphibia</taxon>
        <taxon>Batrachia</taxon>
        <taxon>Caudata</taxon>
        <taxon>Salamandroidea</taxon>
        <taxon>Salamandridae</taxon>
        <taxon>Pleurodelinae</taxon>
        <taxon>Pleurodeles</taxon>
    </lineage>
</organism>
<evidence type="ECO:0008006" key="4">
    <source>
        <dbReference type="Google" id="ProtNLM"/>
    </source>
</evidence>
<reference evidence="2" key="1">
    <citation type="journal article" date="2022" name="bioRxiv">
        <title>Sequencing and chromosome-scale assembly of the giantPleurodeles waltlgenome.</title>
        <authorList>
            <person name="Brown T."/>
            <person name="Elewa A."/>
            <person name="Iarovenko S."/>
            <person name="Subramanian E."/>
            <person name="Araus A.J."/>
            <person name="Petzold A."/>
            <person name="Susuki M."/>
            <person name="Suzuki K.-i.T."/>
            <person name="Hayashi T."/>
            <person name="Toyoda A."/>
            <person name="Oliveira C."/>
            <person name="Osipova E."/>
            <person name="Leigh N.D."/>
            <person name="Simon A."/>
            <person name="Yun M.H."/>
        </authorList>
    </citation>
    <scope>NUCLEOTIDE SEQUENCE</scope>
    <source>
        <strain evidence="2">20211129_DDA</strain>
        <tissue evidence="2">Liver</tissue>
    </source>
</reference>
<feature type="region of interest" description="Disordered" evidence="1">
    <location>
        <begin position="1"/>
        <end position="28"/>
    </location>
</feature>
<evidence type="ECO:0000313" key="2">
    <source>
        <dbReference type="EMBL" id="KAJ1202603.1"/>
    </source>
</evidence>
<keyword evidence="3" id="KW-1185">Reference proteome</keyword>
<proteinExistence type="predicted"/>
<evidence type="ECO:0000313" key="3">
    <source>
        <dbReference type="Proteomes" id="UP001066276"/>
    </source>
</evidence>
<name>A0AAV7VMN4_PLEWA</name>
<dbReference type="Proteomes" id="UP001066276">
    <property type="component" value="Chromosome 2_1"/>
</dbReference>
<evidence type="ECO:0000256" key="1">
    <source>
        <dbReference type="SAM" id="MobiDB-lite"/>
    </source>
</evidence>